<protein>
    <submittedName>
        <fullName evidence="1">Uncharacterized protein</fullName>
    </submittedName>
</protein>
<accession>A0A9N9R7P0</accession>
<sequence length="107" mass="12640">MLQQKIRSNNQNFFKLQILYYMDMDCDIKVLSECWLTKNCNTPCLNDYNHYSTTVNLNQNNRVIVYVNNQLDVTVDKLILSEANCFVLKFDSDTVLIAIYRPPCFRN</sequence>
<organism evidence="1 2">
    <name type="scientific">Diatraea saccharalis</name>
    <name type="common">sugarcane borer</name>
    <dbReference type="NCBI Taxonomy" id="40085"/>
    <lineage>
        <taxon>Eukaryota</taxon>
        <taxon>Metazoa</taxon>
        <taxon>Ecdysozoa</taxon>
        <taxon>Arthropoda</taxon>
        <taxon>Hexapoda</taxon>
        <taxon>Insecta</taxon>
        <taxon>Pterygota</taxon>
        <taxon>Neoptera</taxon>
        <taxon>Endopterygota</taxon>
        <taxon>Lepidoptera</taxon>
        <taxon>Glossata</taxon>
        <taxon>Ditrysia</taxon>
        <taxon>Pyraloidea</taxon>
        <taxon>Crambidae</taxon>
        <taxon>Crambinae</taxon>
        <taxon>Diatraea</taxon>
    </lineage>
</organism>
<gene>
    <name evidence="1" type="ORF">DIATSA_LOCUS8835</name>
</gene>
<proteinExistence type="predicted"/>
<dbReference type="EMBL" id="OU893334">
    <property type="protein sequence ID" value="CAG9791209.1"/>
    <property type="molecule type" value="Genomic_DNA"/>
</dbReference>
<dbReference type="Proteomes" id="UP001153714">
    <property type="component" value="Chromosome 3"/>
</dbReference>
<reference evidence="1" key="2">
    <citation type="submission" date="2022-10" db="EMBL/GenBank/DDBJ databases">
        <authorList>
            <consortium name="ENA_rothamsted_submissions"/>
            <consortium name="culmorum"/>
            <person name="King R."/>
        </authorList>
    </citation>
    <scope>NUCLEOTIDE SEQUENCE</scope>
</reference>
<name>A0A9N9R7P0_9NEOP</name>
<dbReference type="Gene3D" id="3.60.10.10">
    <property type="entry name" value="Endonuclease/exonuclease/phosphatase"/>
    <property type="match status" value="1"/>
</dbReference>
<evidence type="ECO:0000313" key="1">
    <source>
        <dbReference type="EMBL" id="CAG9791209.1"/>
    </source>
</evidence>
<reference evidence="1" key="1">
    <citation type="submission" date="2021-12" db="EMBL/GenBank/DDBJ databases">
        <authorList>
            <person name="King R."/>
        </authorList>
    </citation>
    <scope>NUCLEOTIDE SEQUENCE</scope>
</reference>
<evidence type="ECO:0000313" key="2">
    <source>
        <dbReference type="Proteomes" id="UP001153714"/>
    </source>
</evidence>
<dbReference type="AlphaFoldDB" id="A0A9N9R7P0"/>
<keyword evidence="2" id="KW-1185">Reference proteome</keyword>
<dbReference type="OrthoDB" id="445826at2759"/>
<dbReference type="InterPro" id="IPR036691">
    <property type="entry name" value="Endo/exonu/phosph_ase_sf"/>
</dbReference>